<dbReference type="EMBL" id="MU251676">
    <property type="protein sequence ID" value="KAG9230399.1"/>
    <property type="molecule type" value="Genomic_DNA"/>
</dbReference>
<dbReference type="Proteomes" id="UP000824998">
    <property type="component" value="Unassembled WGS sequence"/>
</dbReference>
<gene>
    <name evidence="1" type="ORF">BJ875DRAFT_488003</name>
</gene>
<organism evidence="1 2">
    <name type="scientific">Amylocarpus encephaloides</name>
    <dbReference type="NCBI Taxonomy" id="45428"/>
    <lineage>
        <taxon>Eukaryota</taxon>
        <taxon>Fungi</taxon>
        <taxon>Dikarya</taxon>
        <taxon>Ascomycota</taxon>
        <taxon>Pezizomycotina</taxon>
        <taxon>Leotiomycetes</taxon>
        <taxon>Helotiales</taxon>
        <taxon>Helotiales incertae sedis</taxon>
        <taxon>Amylocarpus</taxon>
    </lineage>
</organism>
<keyword evidence="2" id="KW-1185">Reference proteome</keyword>
<dbReference type="AlphaFoldDB" id="A0A9P8C1K3"/>
<dbReference type="OrthoDB" id="5030973at2759"/>
<evidence type="ECO:0000313" key="1">
    <source>
        <dbReference type="EMBL" id="KAG9230399.1"/>
    </source>
</evidence>
<evidence type="ECO:0000313" key="2">
    <source>
        <dbReference type="Proteomes" id="UP000824998"/>
    </source>
</evidence>
<protein>
    <submittedName>
        <fullName evidence="1">Uncharacterized protein</fullName>
    </submittedName>
</protein>
<comment type="caution">
    <text evidence="1">The sequence shown here is derived from an EMBL/GenBank/DDBJ whole genome shotgun (WGS) entry which is preliminary data.</text>
</comment>
<accession>A0A9P8C1K3</accession>
<reference evidence="1" key="1">
    <citation type="journal article" date="2021" name="IMA Fungus">
        <title>Genomic characterization of three marine fungi, including Emericellopsis atlantica sp. nov. with signatures of a generalist lifestyle and marine biomass degradation.</title>
        <authorList>
            <person name="Hagestad O.C."/>
            <person name="Hou L."/>
            <person name="Andersen J.H."/>
            <person name="Hansen E.H."/>
            <person name="Altermark B."/>
            <person name="Li C."/>
            <person name="Kuhnert E."/>
            <person name="Cox R.J."/>
            <person name="Crous P.W."/>
            <person name="Spatafora J.W."/>
            <person name="Lail K."/>
            <person name="Amirebrahimi M."/>
            <person name="Lipzen A."/>
            <person name="Pangilinan J."/>
            <person name="Andreopoulos W."/>
            <person name="Hayes R.D."/>
            <person name="Ng V."/>
            <person name="Grigoriev I.V."/>
            <person name="Jackson S.A."/>
            <person name="Sutton T.D.S."/>
            <person name="Dobson A.D.W."/>
            <person name="Rama T."/>
        </authorList>
    </citation>
    <scope>NUCLEOTIDE SEQUENCE</scope>
    <source>
        <strain evidence="1">TRa018bII</strain>
    </source>
</reference>
<sequence>MALLEPDVEAPWRRDVALIPEEPQLLGPQANELDETRRNLVLKELGSARVVGTTKHVEYGTYEGEPASLALLQFNFRGPRTSFRWTNAEVIIKFANQKSDTVPPPSTKPKDASVLMYGPRQIFGASTSENRHWTYEAKAKAGANAGSANIGGEGKVGLETQFDRNHRMAIIGMPSSPSKSGGFKEVGWTLDENDKQKSAIPNQLIVALIVQYDCPFQATITVKVTNNMGLKVIGLPWSKKDDPLLFDPKISPGFKAKTTGKFENLTDDEWGVLLGLRGEWEDQIMSH</sequence>
<proteinExistence type="predicted"/>
<name>A0A9P8C1K3_9HELO</name>